<evidence type="ECO:0000313" key="7">
    <source>
        <dbReference type="Proteomes" id="UP001360560"/>
    </source>
</evidence>
<proteinExistence type="predicted"/>
<evidence type="ECO:0000313" key="6">
    <source>
        <dbReference type="EMBL" id="GMM37637.1"/>
    </source>
</evidence>
<dbReference type="PROSITE" id="PS50219">
    <property type="entry name" value="CNH"/>
    <property type="match status" value="1"/>
</dbReference>
<keyword evidence="1" id="KW-0344">Guanine-nucleotide releasing factor</keyword>
<dbReference type="PANTHER" id="PTHR46572:SF1">
    <property type="entry name" value="RHO1 GUANINE NUCLEOTIDE EXCHANGE FACTOR TUS1"/>
    <property type="match status" value="1"/>
</dbReference>
<feature type="domain" description="CNH" evidence="5">
    <location>
        <begin position="1171"/>
        <end position="1480"/>
    </location>
</feature>
<dbReference type="PANTHER" id="PTHR46572">
    <property type="entry name" value="RHO1 GDP-GTP EXCHANGE PROTEIN 1-RELATED"/>
    <property type="match status" value="1"/>
</dbReference>
<feature type="compositionally biased region" description="Polar residues" evidence="2">
    <location>
        <begin position="16"/>
        <end position="59"/>
    </location>
</feature>
<dbReference type="RefSeq" id="XP_064854633.1">
    <property type="nucleotide sequence ID" value="XM_064998561.1"/>
</dbReference>
<dbReference type="Gene3D" id="1.20.900.10">
    <property type="entry name" value="Dbl homology (DH) domain"/>
    <property type="match status" value="1"/>
</dbReference>
<feature type="compositionally biased region" description="Low complexity" evidence="2">
    <location>
        <begin position="410"/>
        <end position="419"/>
    </location>
</feature>
<dbReference type="Proteomes" id="UP001360560">
    <property type="component" value="Unassembled WGS sequence"/>
</dbReference>
<dbReference type="Pfam" id="PF23582">
    <property type="entry name" value="WHD_RGF3"/>
    <property type="match status" value="1"/>
</dbReference>
<feature type="compositionally biased region" description="Low complexity" evidence="2">
    <location>
        <begin position="364"/>
        <end position="376"/>
    </location>
</feature>
<gene>
    <name evidence="6" type="ORF">DASC09_049620</name>
</gene>
<dbReference type="GO" id="GO:0005085">
    <property type="term" value="F:guanyl-nucleotide exchange factor activity"/>
    <property type="evidence" value="ECO:0007669"/>
    <property type="project" value="UniProtKB-KW"/>
</dbReference>
<evidence type="ECO:0000259" key="3">
    <source>
        <dbReference type="PROSITE" id="PS50003"/>
    </source>
</evidence>
<feature type="domain" description="DH" evidence="4">
    <location>
        <begin position="752"/>
        <end position="946"/>
    </location>
</feature>
<dbReference type="SUPFAM" id="SSF50729">
    <property type="entry name" value="PH domain-like"/>
    <property type="match status" value="1"/>
</dbReference>
<dbReference type="GeneID" id="90075612"/>
<dbReference type="Gene3D" id="2.30.29.30">
    <property type="entry name" value="Pleckstrin-homology domain (PH domain)/Phosphotyrosine-binding domain (PTB)"/>
    <property type="match status" value="1"/>
</dbReference>
<name>A0AAV5QSS7_9ASCO</name>
<feature type="compositionally biased region" description="Polar residues" evidence="2">
    <location>
        <begin position="335"/>
        <end position="363"/>
    </location>
</feature>
<sequence length="1506" mass="171608">MSQKKPPTYGDYYAKSFTQEQHQYNGFQSLEDYNQKNSSRNPHPESFNSPSPHNIYYSSPETDTALHDVIDAYGEMSSDKQSPYQHINTNDPSPMIYPQYNHQLPPQNSYNSSPISNPPYPTNSMMMPILTHTIDERVSIDNESIRNEAYASIFGASGPAAVNQYQQPEPSLNHTINHSINRETFQYPDQYYDIPQPYPQQQKIEHLKHPISLKEPRNGNETEYYSANEESMYFPSSGYRYSQDIASTNSEHGHNSMTEQSFTGKVPPYPEQTSPEFQDNTISNYQDASYVSQGQHTLRSSMRKGQMLTHSHSHSSSISSEISQKPLGPRKPPANMSNSPDKTTRISSRLQSLSLNAPMNTEASSFPSPSSETYSPRHQKSVSSIPSPTREKYKRKAPATNGAVPQMNLPTISAPSTPTSTAIEANMSVTTTNKVMNEMAHHPKFIEKQDNKTVLVKDRHKLKKLHYTQSVKVNKSEPNAFIQTTKKSHTWNEPPSAEFEAKNVSVTTKTTATLTVEDKRNSKLPPLPSLDLPSLPFSSSSLTDTHLKQCVDLWSLSKLFSWCKLLKIWFKEALIPKDELVKSLVALIRQRYSKLSNTLIEDNVDTIIEEFEKSGCIYYQTLSPSTKTFSASQLSMNSAASSSSDLLVYFNEDAEINGVLPQLASCYSTKFNHRKANSNKSIMKICSCYSVHCPREPSKRLEVPSHSVKAAHIITQPTGMRPDGTSELGCDWVDHWNLSKEELSEIDEPTLQRQSHLFDLIKGEQRVVTQGRIIVDIYGESFVHQKPPLIPSTDKFYQDAFLTVVPIVETHKKFLLEPLIAKLKTSKFISGVADLYSKWVHEAFLPYLKYVDRMVGVRELIEYEINVRKTSRFSSWISKMDNDPRVTPFGLDHGRLFGPAFLAATMNLPITLKEIQKYTSPTDPEHKRLDKALKSVRKLINKFNTMQDHAVRTRALSNLNNSLLWRSGKEVDLDWESQDRRIVKRGQVSKKRDMWLNSYSHIILLDNYLLISDEIKDSPTSKKYRVTETPISMNFLLVEIDTSKTFAENSGGRVGTNSSEISNNDNSQDPVIYPFKIRDIGHNESWTFYTNSTNDRFEWLNAIQEAQSKYFEQERKKEPLKLRVISDAAFAFDRDDIPHKLPIYPKNSAIDLGLQEVWEQFPGATPRPLMYSKVNSSESFNYNSREYTLIGCGYGVFLSDSSEIRNWKRVLELRNVTQLKVLEEFNLLVVLADRILQYYKLDSIFTVYKGVRNKTIGQRLSKQYVSFFKIGQQKGSTLLFYCKQKVSSSGCFFKVMIPKLDDASNNFEYFEEHRKFNIQAECYNLTIFNNTFSIHTVKGLEILSLSILQSHSIPILTDPNSGNRIESGNVEIIRKKISLASCKPMGLFKINENKELLLVYNDFAIICDNHGILSRYSILQFTFRCTKVAFQDDLLIIAGKNIIEVFKIDSQTCVPGFQNKPVQVIGSKEISLIDDAPGKTKFSMIHPSELGRQLVVELLPNEYYKS</sequence>
<dbReference type="InterPro" id="IPR000219">
    <property type="entry name" value="DH_dom"/>
</dbReference>
<comment type="caution">
    <text evidence="6">The sequence shown here is derived from an EMBL/GenBank/DDBJ whole genome shotgun (WGS) entry which is preliminary data.</text>
</comment>
<evidence type="ECO:0000259" key="4">
    <source>
        <dbReference type="PROSITE" id="PS50010"/>
    </source>
</evidence>
<dbReference type="Pfam" id="PF00780">
    <property type="entry name" value="CNH"/>
    <property type="match status" value="1"/>
</dbReference>
<evidence type="ECO:0000256" key="2">
    <source>
        <dbReference type="SAM" id="MobiDB-lite"/>
    </source>
</evidence>
<dbReference type="SMART" id="SM00233">
    <property type="entry name" value="PH"/>
    <property type="match status" value="1"/>
</dbReference>
<dbReference type="PROSITE" id="PS50003">
    <property type="entry name" value="PH_DOMAIN"/>
    <property type="match status" value="1"/>
</dbReference>
<dbReference type="InterPro" id="IPR052233">
    <property type="entry name" value="Rho-type_GEFs"/>
</dbReference>
<dbReference type="InterPro" id="IPR011993">
    <property type="entry name" value="PH-like_dom_sf"/>
</dbReference>
<evidence type="ECO:0000259" key="5">
    <source>
        <dbReference type="PROSITE" id="PS50219"/>
    </source>
</evidence>
<keyword evidence="7" id="KW-1185">Reference proteome</keyword>
<evidence type="ECO:0000256" key="1">
    <source>
        <dbReference type="ARBA" id="ARBA00022658"/>
    </source>
</evidence>
<feature type="compositionally biased region" description="Polar residues" evidence="2">
    <location>
        <begin position="271"/>
        <end position="300"/>
    </location>
</feature>
<dbReference type="InterPro" id="IPR001180">
    <property type="entry name" value="CNH_dom"/>
</dbReference>
<reference evidence="6 7" key="1">
    <citation type="journal article" date="2023" name="Elife">
        <title>Identification of key yeast species and microbe-microbe interactions impacting larval growth of Drosophila in the wild.</title>
        <authorList>
            <person name="Mure A."/>
            <person name="Sugiura Y."/>
            <person name="Maeda R."/>
            <person name="Honda K."/>
            <person name="Sakurai N."/>
            <person name="Takahashi Y."/>
            <person name="Watada M."/>
            <person name="Katoh T."/>
            <person name="Gotoh A."/>
            <person name="Gotoh Y."/>
            <person name="Taniguchi I."/>
            <person name="Nakamura K."/>
            <person name="Hayashi T."/>
            <person name="Katayama T."/>
            <person name="Uemura T."/>
            <person name="Hattori Y."/>
        </authorList>
    </citation>
    <scope>NUCLEOTIDE SEQUENCE [LARGE SCALE GENOMIC DNA]</scope>
    <source>
        <strain evidence="6 7">SC-9</strain>
    </source>
</reference>
<feature type="compositionally biased region" description="Polar residues" evidence="2">
    <location>
        <begin position="246"/>
        <end position="263"/>
    </location>
</feature>
<dbReference type="EMBL" id="BTFZ01000012">
    <property type="protein sequence ID" value="GMM37637.1"/>
    <property type="molecule type" value="Genomic_DNA"/>
</dbReference>
<protein>
    <submittedName>
        <fullName evidence="6">Rho family guanine nucleotide exchange factor</fullName>
    </submittedName>
</protein>
<feature type="region of interest" description="Disordered" evidence="2">
    <location>
        <begin position="246"/>
        <end position="419"/>
    </location>
</feature>
<feature type="domain" description="PH" evidence="3">
    <location>
        <begin position="981"/>
        <end position="1108"/>
    </location>
</feature>
<dbReference type="InterPro" id="IPR001849">
    <property type="entry name" value="PH_domain"/>
</dbReference>
<accession>A0AAV5QSS7</accession>
<dbReference type="InterPro" id="IPR057283">
    <property type="entry name" value="RGF3_WH"/>
</dbReference>
<dbReference type="Pfam" id="PF00621">
    <property type="entry name" value="RhoGEF"/>
    <property type="match status" value="1"/>
</dbReference>
<dbReference type="PROSITE" id="PS50010">
    <property type="entry name" value="DH_2"/>
    <property type="match status" value="1"/>
</dbReference>
<dbReference type="SMART" id="SM00325">
    <property type="entry name" value="RhoGEF"/>
    <property type="match status" value="1"/>
</dbReference>
<organism evidence="6 7">
    <name type="scientific">Saccharomycopsis crataegensis</name>
    <dbReference type="NCBI Taxonomy" id="43959"/>
    <lineage>
        <taxon>Eukaryota</taxon>
        <taxon>Fungi</taxon>
        <taxon>Dikarya</taxon>
        <taxon>Ascomycota</taxon>
        <taxon>Saccharomycotina</taxon>
        <taxon>Saccharomycetes</taxon>
        <taxon>Saccharomycopsidaceae</taxon>
        <taxon>Saccharomycopsis</taxon>
    </lineage>
</organism>
<feature type="compositionally biased region" description="Low complexity" evidence="2">
    <location>
        <begin position="314"/>
        <end position="323"/>
    </location>
</feature>
<dbReference type="SUPFAM" id="SSF48065">
    <property type="entry name" value="DBL homology domain (DH-domain)"/>
    <property type="match status" value="1"/>
</dbReference>
<feature type="region of interest" description="Disordered" evidence="2">
    <location>
        <begin position="1"/>
        <end position="59"/>
    </location>
</feature>
<dbReference type="SMART" id="SM00036">
    <property type="entry name" value="CNH"/>
    <property type="match status" value="1"/>
</dbReference>
<dbReference type="InterPro" id="IPR035899">
    <property type="entry name" value="DBL_dom_sf"/>
</dbReference>